<dbReference type="Proteomes" id="UP001165367">
    <property type="component" value="Unassembled WGS sequence"/>
</dbReference>
<evidence type="ECO:0000313" key="2">
    <source>
        <dbReference type="Proteomes" id="UP001165367"/>
    </source>
</evidence>
<keyword evidence="2" id="KW-1185">Reference proteome</keyword>
<organism evidence="1 2">
    <name type="scientific">Terrimonas ginsenosidimutans</name>
    <dbReference type="NCBI Taxonomy" id="2908004"/>
    <lineage>
        <taxon>Bacteria</taxon>
        <taxon>Pseudomonadati</taxon>
        <taxon>Bacteroidota</taxon>
        <taxon>Chitinophagia</taxon>
        <taxon>Chitinophagales</taxon>
        <taxon>Chitinophagaceae</taxon>
        <taxon>Terrimonas</taxon>
    </lineage>
</organism>
<reference evidence="1" key="1">
    <citation type="submission" date="2022-01" db="EMBL/GenBank/DDBJ databases">
        <authorList>
            <person name="Jo J.-H."/>
            <person name="Im W.-T."/>
        </authorList>
    </citation>
    <scope>NUCLEOTIDE SEQUENCE</scope>
    <source>
        <strain evidence="1">NA20</strain>
    </source>
</reference>
<evidence type="ECO:0000313" key="1">
    <source>
        <dbReference type="EMBL" id="MCG2615374.1"/>
    </source>
</evidence>
<accession>A0ABS9KSS4</accession>
<protein>
    <submittedName>
        <fullName evidence="1">Uncharacterized protein</fullName>
    </submittedName>
</protein>
<comment type="caution">
    <text evidence="1">The sequence shown here is derived from an EMBL/GenBank/DDBJ whole genome shotgun (WGS) entry which is preliminary data.</text>
</comment>
<sequence>MPGKIHHMLAISVTANPVRDMSDVYTWSFPEFLPFCRHLYDFSSFKAFTTQGPGLMHLA</sequence>
<dbReference type="RefSeq" id="WP_237872671.1">
    <property type="nucleotide sequence ID" value="NZ_JAKLTR010000008.1"/>
</dbReference>
<name>A0ABS9KSS4_9BACT</name>
<gene>
    <name evidence="1" type="ORF">LZZ85_13825</name>
</gene>
<dbReference type="EMBL" id="JAKLTR010000008">
    <property type="protein sequence ID" value="MCG2615374.1"/>
    <property type="molecule type" value="Genomic_DNA"/>
</dbReference>
<proteinExistence type="predicted"/>